<organism evidence="6 7">
    <name type="scientific">Pleomorphomonas diazotrophica</name>
    <dbReference type="NCBI Taxonomy" id="1166257"/>
    <lineage>
        <taxon>Bacteria</taxon>
        <taxon>Pseudomonadati</taxon>
        <taxon>Pseudomonadota</taxon>
        <taxon>Alphaproteobacteria</taxon>
        <taxon>Hyphomicrobiales</taxon>
        <taxon>Pleomorphomonadaceae</taxon>
        <taxon>Pleomorphomonas</taxon>
    </lineage>
</organism>
<evidence type="ECO:0000313" key="6">
    <source>
        <dbReference type="EMBL" id="PKR88458.1"/>
    </source>
</evidence>
<dbReference type="InterPro" id="IPR036567">
    <property type="entry name" value="RHF-like"/>
</dbReference>
<dbReference type="EMBL" id="PJNW01000011">
    <property type="protein sequence ID" value="PKR88458.1"/>
    <property type="molecule type" value="Genomic_DNA"/>
</dbReference>
<dbReference type="InterPro" id="IPR034694">
    <property type="entry name" value="HPF_long/plastid"/>
</dbReference>
<evidence type="ECO:0000259" key="5">
    <source>
        <dbReference type="Pfam" id="PF16321"/>
    </source>
</evidence>
<dbReference type="Pfam" id="PF02482">
    <property type="entry name" value="Ribosomal_S30AE"/>
    <property type="match status" value="1"/>
</dbReference>
<dbReference type="GO" id="GO:0043024">
    <property type="term" value="F:ribosomal small subunit binding"/>
    <property type="evidence" value="ECO:0007669"/>
    <property type="project" value="TreeGrafter"/>
</dbReference>
<dbReference type="CDD" id="cd00552">
    <property type="entry name" value="RaiA"/>
    <property type="match status" value="1"/>
</dbReference>
<accession>A0A1I4SQF0</accession>
<evidence type="ECO:0000256" key="2">
    <source>
        <dbReference type="ARBA" id="ARBA00038695"/>
    </source>
</evidence>
<comment type="similarity">
    <text evidence="4">Belongs to the HPF/YfiA ribosome-associated protein family. Long HPF subfamily.</text>
</comment>
<name>A0A1I4SQF0_9HYPH</name>
<dbReference type="PANTHER" id="PTHR33231:SF1">
    <property type="entry name" value="30S RIBOSOMAL PROTEIN"/>
    <property type="match status" value="1"/>
</dbReference>
<proteinExistence type="inferred from homology"/>
<dbReference type="Gene3D" id="3.30.160.100">
    <property type="entry name" value="Ribosome hibernation promotion factor-like"/>
    <property type="match status" value="1"/>
</dbReference>
<dbReference type="PANTHER" id="PTHR33231">
    <property type="entry name" value="30S RIBOSOMAL PROTEIN"/>
    <property type="match status" value="1"/>
</dbReference>
<evidence type="ECO:0000256" key="3">
    <source>
        <dbReference type="ARBA" id="ARBA00041148"/>
    </source>
</evidence>
<comment type="function">
    <text evidence="4">Required for dimerization of active 70S ribosomes into 100S ribosomes in stationary phase; 100S ribosomes are translationally inactive and sometimes present during exponential growth.</text>
</comment>
<evidence type="ECO:0000256" key="4">
    <source>
        <dbReference type="HAMAP-Rule" id="MF_00839"/>
    </source>
</evidence>
<gene>
    <name evidence="6" type="primary">raiA</name>
    <name evidence="4" type="synonym">hpf</name>
    <name evidence="6" type="ORF">CXZ10_13690</name>
</gene>
<keyword evidence="7" id="KW-1185">Reference proteome</keyword>
<protein>
    <recommendedName>
        <fullName evidence="3 4">Ribosome hibernation promoting factor</fullName>
        <shortName evidence="4">HPF</shortName>
    </recommendedName>
</protein>
<dbReference type="HAMAP" id="MF_00839">
    <property type="entry name" value="HPF"/>
    <property type="match status" value="1"/>
</dbReference>
<dbReference type="InterPro" id="IPR038416">
    <property type="entry name" value="Ribosom_S30AE_C_sf"/>
</dbReference>
<keyword evidence="1 4" id="KW-0810">Translation regulation</keyword>
<feature type="domain" description="Sigma 54 modulation/S30EA ribosomal protein C-terminal" evidence="5">
    <location>
        <begin position="137"/>
        <end position="190"/>
    </location>
</feature>
<evidence type="ECO:0000313" key="7">
    <source>
        <dbReference type="Proteomes" id="UP000233491"/>
    </source>
</evidence>
<dbReference type="OrthoDB" id="9794975at2"/>
<dbReference type="RefSeq" id="WP_101289912.1">
    <property type="nucleotide sequence ID" value="NZ_FOUQ01000004.1"/>
</dbReference>
<comment type="subunit">
    <text evidence="2">Associates exclusively with 100S ribosomes, which are dimers of 70S ribosomes.</text>
</comment>
<dbReference type="Proteomes" id="UP000233491">
    <property type="component" value="Unassembled WGS sequence"/>
</dbReference>
<dbReference type="NCBIfam" id="TIGR00741">
    <property type="entry name" value="yfiA"/>
    <property type="match status" value="1"/>
</dbReference>
<dbReference type="SUPFAM" id="SSF69754">
    <property type="entry name" value="Ribosome binding protein Y (YfiA homologue)"/>
    <property type="match status" value="1"/>
</dbReference>
<dbReference type="AlphaFoldDB" id="A0A1I4SQF0"/>
<dbReference type="GO" id="GO:0022627">
    <property type="term" value="C:cytosolic small ribosomal subunit"/>
    <property type="evidence" value="ECO:0007669"/>
    <property type="project" value="TreeGrafter"/>
</dbReference>
<comment type="subunit">
    <text evidence="4">Interacts with 100S ribosomes.</text>
</comment>
<dbReference type="GO" id="GO:0045900">
    <property type="term" value="P:negative regulation of translational elongation"/>
    <property type="evidence" value="ECO:0007669"/>
    <property type="project" value="TreeGrafter"/>
</dbReference>
<sequence>MPLRITGKNVDIGQALREHITTRTAEELGKYYDEPFTGHVVVQKEGKAYIVDCSIQLASGTTLQSRGEDFEVYPAAEKAVERIGKRMRRHKRKLKNFKGGESAAGDQTPGGRSWEDIDAQATVFAAFDDEELGEDFSPTVVAETTQKIRTMSVGSAVSELDFTGAPLVMFRNAGNGGVNVVYRRNDGNIGWIDPSLNEIAG</sequence>
<dbReference type="Gene3D" id="3.30.505.50">
    <property type="entry name" value="Sigma 54 modulation/S30EA ribosomal protein, C-terminal domain"/>
    <property type="match status" value="1"/>
</dbReference>
<evidence type="ECO:0000256" key="1">
    <source>
        <dbReference type="ARBA" id="ARBA00022845"/>
    </source>
</evidence>
<keyword evidence="4" id="KW-0963">Cytoplasm</keyword>
<dbReference type="InterPro" id="IPR032528">
    <property type="entry name" value="Ribosom_S30AE_C"/>
</dbReference>
<reference evidence="6 7" key="1">
    <citation type="submission" date="2017-12" db="EMBL/GenBank/DDBJ databases">
        <title>Anaerobic carbon monoxide metabolism by Pleomorphomonas carboxyditropha sp. nov., a new mesophilic hydrogenogenic carboxidotroph.</title>
        <authorList>
            <person name="Esquivel-Elizondo S."/>
            <person name="Krajmalnik-Brown R."/>
        </authorList>
    </citation>
    <scope>NUCLEOTIDE SEQUENCE [LARGE SCALE GENOMIC DNA]</scope>
    <source>
        <strain evidence="6 7">R5-392</strain>
    </source>
</reference>
<dbReference type="Pfam" id="PF16321">
    <property type="entry name" value="Ribosom_S30AE_C"/>
    <property type="match status" value="1"/>
</dbReference>
<comment type="caution">
    <text evidence="6">The sequence shown here is derived from an EMBL/GenBank/DDBJ whole genome shotgun (WGS) entry which is preliminary data.</text>
</comment>
<dbReference type="InterPro" id="IPR050574">
    <property type="entry name" value="HPF/YfiA_ribosome-assoc"/>
</dbReference>
<comment type="subcellular location">
    <subcellularLocation>
        <location evidence="4">Cytoplasm</location>
    </subcellularLocation>
</comment>
<dbReference type="InterPro" id="IPR003489">
    <property type="entry name" value="RHF/RaiA"/>
</dbReference>